<dbReference type="GO" id="GO:0004176">
    <property type="term" value="F:ATP-dependent peptidase activity"/>
    <property type="evidence" value="ECO:0007669"/>
    <property type="project" value="InterPro"/>
</dbReference>
<evidence type="ECO:0000256" key="5">
    <source>
        <dbReference type="ARBA" id="ARBA00022692"/>
    </source>
</evidence>
<evidence type="ECO:0000259" key="18">
    <source>
        <dbReference type="SMART" id="SM00382"/>
    </source>
</evidence>
<dbReference type="InterPro" id="IPR003960">
    <property type="entry name" value="ATPase_AAA_CS"/>
</dbReference>
<keyword evidence="12 15" id="KW-0482">Metalloprotease</keyword>
<feature type="region of interest" description="Disordered" evidence="17">
    <location>
        <begin position="603"/>
        <end position="684"/>
    </location>
</feature>
<dbReference type="Proteomes" id="UP000011729">
    <property type="component" value="Chromosome"/>
</dbReference>
<evidence type="ECO:0000256" key="9">
    <source>
        <dbReference type="ARBA" id="ARBA00022833"/>
    </source>
</evidence>
<reference evidence="19 20" key="1">
    <citation type="journal article" date="2013" name="PLoS Genet.">
        <title>A gene transfer agent and a dynamic repertoire of secretion systems hold the keys to the explosive radiation of the emerging pathogen Bartonella.</title>
        <authorList>
            <person name="Guy L."/>
            <person name="Nystedt B."/>
            <person name="Toft C."/>
            <person name="Zaremba-Niedzwiedzka K."/>
            <person name="Berglund E.C."/>
            <person name="Granberg F."/>
            <person name="Naslund K."/>
            <person name="Eriksson A.S."/>
            <person name="Andersson S.G."/>
        </authorList>
    </citation>
    <scope>NUCLEOTIDE SEQUENCE [LARGE SCALE GENOMIC DNA]</scope>
    <source>
        <strain evidence="19 20">Aust/NH1</strain>
    </source>
</reference>
<dbReference type="SUPFAM" id="SSF52540">
    <property type="entry name" value="P-loop containing nucleoside triphosphate hydrolases"/>
    <property type="match status" value="1"/>
</dbReference>
<keyword evidence="7 15" id="KW-0547">Nucleotide-binding</keyword>
<comment type="subcellular location">
    <subcellularLocation>
        <location evidence="15">Cell inner membrane</location>
        <topology evidence="15">Multi-pass membrane protein</topology>
        <orientation evidence="15">Cytoplasmic side</orientation>
    </subcellularLocation>
    <subcellularLocation>
        <location evidence="1">Membrane</location>
    </subcellularLocation>
</comment>
<comment type="subunit">
    <text evidence="15">Homohexamer.</text>
</comment>
<dbReference type="GO" id="GO:0016887">
    <property type="term" value="F:ATP hydrolysis activity"/>
    <property type="evidence" value="ECO:0007669"/>
    <property type="project" value="UniProtKB-UniRule"/>
</dbReference>
<comment type="similarity">
    <text evidence="16">Belongs to the AAA ATPase family.</text>
</comment>
<keyword evidence="19" id="KW-0132">Cell division</keyword>
<dbReference type="GO" id="GO:0005524">
    <property type="term" value="F:ATP binding"/>
    <property type="evidence" value="ECO:0007669"/>
    <property type="project" value="UniProtKB-UniRule"/>
</dbReference>
<keyword evidence="20" id="KW-1185">Reference proteome</keyword>
<evidence type="ECO:0000256" key="7">
    <source>
        <dbReference type="ARBA" id="ARBA00022741"/>
    </source>
</evidence>
<evidence type="ECO:0000256" key="4">
    <source>
        <dbReference type="ARBA" id="ARBA00022670"/>
    </source>
</evidence>
<comment type="cofactor">
    <cofactor evidence="15">
        <name>Zn(2+)</name>
        <dbReference type="ChEBI" id="CHEBI:29105"/>
    </cofactor>
    <text evidence="15">Binds 1 zinc ion per subunit.</text>
</comment>
<evidence type="ECO:0000256" key="13">
    <source>
        <dbReference type="ARBA" id="ARBA00023136"/>
    </source>
</evidence>
<dbReference type="GO" id="GO:0030163">
    <property type="term" value="P:protein catabolic process"/>
    <property type="evidence" value="ECO:0007669"/>
    <property type="project" value="UniProtKB-UniRule"/>
</dbReference>
<feature type="binding site" evidence="15">
    <location>
        <position position="418"/>
    </location>
    <ligand>
        <name>Zn(2+)</name>
        <dbReference type="ChEBI" id="CHEBI:29105"/>
        <note>catalytic</note>
    </ligand>
</feature>
<accession>M1PEF2</accession>
<dbReference type="InterPro" id="IPR041569">
    <property type="entry name" value="AAA_lid_3"/>
</dbReference>
<dbReference type="InterPro" id="IPR037219">
    <property type="entry name" value="Peptidase_M41-like"/>
</dbReference>
<comment type="function">
    <text evidence="15">Acts as a processive, ATP-dependent zinc metallopeptidase for both cytoplasmic and membrane proteins. Plays a role in the quality control of integral membrane proteins.</text>
</comment>
<evidence type="ECO:0000256" key="14">
    <source>
        <dbReference type="ARBA" id="ARBA00061570"/>
    </source>
</evidence>
<dbReference type="GO" id="GO:0004222">
    <property type="term" value="F:metalloendopeptidase activity"/>
    <property type="evidence" value="ECO:0007669"/>
    <property type="project" value="InterPro"/>
</dbReference>
<keyword evidence="13 15" id="KW-0472">Membrane</keyword>
<evidence type="ECO:0000256" key="17">
    <source>
        <dbReference type="SAM" id="MobiDB-lite"/>
    </source>
</evidence>
<organism evidence="19 20">
    <name type="scientific">Bartonella australis (strain Aust/NH1)</name>
    <dbReference type="NCBI Taxonomy" id="1094489"/>
    <lineage>
        <taxon>Bacteria</taxon>
        <taxon>Pseudomonadati</taxon>
        <taxon>Pseudomonadota</taxon>
        <taxon>Alphaproteobacteria</taxon>
        <taxon>Hyphomicrobiales</taxon>
        <taxon>Bartonellaceae</taxon>
        <taxon>Bartonella</taxon>
    </lineage>
</organism>
<keyword evidence="3 15" id="KW-1003">Cell membrane</keyword>
<dbReference type="HAMAP" id="MF_01458">
    <property type="entry name" value="FtsH"/>
    <property type="match status" value="1"/>
</dbReference>
<dbReference type="InterPro" id="IPR027417">
    <property type="entry name" value="P-loop_NTPase"/>
</dbReference>
<dbReference type="Pfam" id="PF17862">
    <property type="entry name" value="AAA_lid_3"/>
    <property type="match status" value="1"/>
</dbReference>
<evidence type="ECO:0000256" key="16">
    <source>
        <dbReference type="RuleBase" id="RU003651"/>
    </source>
</evidence>
<dbReference type="Pfam" id="PF06480">
    <property type="entry name" value="FtsH_ext"/>
    <property type="match status" value="1"/>
</dbReference>
<keyword evidence="9 15" id="KW-0862">Zinc</keyword>
<dbReference type="Gene3D" id="3.40.50.300">
    <property type="entry name" value="P-loop containing nucleotide triphosphate hydrolases"/>
    <property type="match status" value="1"/>
</dbReference>
<dbReference type="InterPro" id="IPR011546">
    <property type="entry name" value="Pept_M41_FtsH_extracell"/>
</dbReference>
<dbReference type="PATRIC" id="fig|1094489.3.peg.1387"/>
<keyword evidence="8 15" id="KW-0378">Hydrolase</keyword>
<dbReference type="KEGG" id="baus:BAnh1_11330"/>
<dbReference type="STRING" id="1094489.BAnh1_11330"/>
<dbReference type="Pfam" id="PF00004">
    <property type="entry name" value="AAA"/>
    <property type="match status" value="1"/>
</dbReference>
<dbReference type="InterPro" id="IPR003593">
    <property type="entry name" value="AAA+_ATPase"/>
</dbReference>
<dbReference type="Gene3D" id="1.10.8.60">
    <property type="match status" value="1"/>
</dbReference>
<comment type="similarity">
    <text evidence="14 15">In the central section; belongs to the AAA ATPase family.</text>
</comment>
<dbReference type="AlphaFoldDB" id="M1PEF2"/>
<sequence length="684" mass="74889">MNSNYRSLLIWGVIALILIVLFSLFNGDNQRGGNSEISYSEFLQKVENNEIKAVTLQGQKLTGHTVDRKVVSTYAPRDPGLVQKLENKKINIKAVPEGSGNSILLNLLFSLLPVIIIVGAWIFFMRQMQNGSRGAMGFGKSKAKLLTEAHGRVTFQDVAGVEEAKQDLQEIVEFLRDPQKFQRLGGRIPRGVLLVGPPGTGKTLLARSVAGEADVPFFTISGSDFVEMFVGVGASRVRDMFEQAKKNTPCIIFIDEIDAVGRHRGAGLGGGNDEREQTLNQLLVEMDGFELNESIILIAATNRPDVLDPALLRPGRFDRQVVVPNPDVAGREQILKVHVRNVPLAPNVDLKILARGTPGFSGADLMNLVNEAALMAASRNKRVVTMQEFEDAKDKVMMGAERRSTAMTQEEKELTAYHEAGHAIVALNVPVADPVHKATIVPRGRALGMVMQLPEGDRYSMSYRWMISRLAIMMGGRVAEELKFGKENITSGAASDIEQATKLARAMITRWGFSDLLGHVAYGDNQDEIFLGHTVARTQNVSEETARMIDAEVRKLIDDAYKAASKILKTKEKQWLALAQGLLEYETLTGSEINEVIAGKIPSRLQGNDNIPSRSSSVPKTGAKMKGEAAKSDDAQSGRAESSDSEPDEVGKITRKTKNKTEAVNASEGKKKAEKKSNSVKRKE</sequence>
<evidence type="ECO:0000256" key="15">
    <source>
        <dbReference type="HAMAP-Rule" id="MF_01458"/>
    </source>
</evidence>
<evidence type="ECO:0000256" key="11">
    <source>
        <dbReference type="ARBA" id="ARBA00022989"/>
    </source>
</evidence>
<evidence type="ECO:0000256" key="1">
    <source>
        <dbReference type="ARBA" id="ARBA00004370"/>
    </source>
</evidence>
<dbReference type="Gene3D" id="1.20.58.760">
    <property type="entry name" value="Peptidase M41"/>
    <property type="match status" value="1"/>
</dbReference>
<evidence type="ECO:0000256" key="10">
    <source>
        <dbReference type="ARBA" id="ARBA00022840"/>
    </source>
</evidence>
<dbReference type="SMART" id="SM00382">
    <property type="entry name" value="AAA"/>
    <property type="match status" value="1"/>
</dbReference>
<dbReference type="HOGENOM" id="CLU_000688_16_2_5"/>
<dbReference type="Gene3D" id="3.30.720.210">
    <property type="match status" value="1"/>
</dbReference>
<feature type="active site" evidence="15">
    <location>
        <position position="419"/>
    </location>
</feature>
<dbReference type="SUPFAM" id="SSF140990">
    <property type="entry name" value="FtsH protease domain-like"/>
    <property type="match status" value="1"/>
</dbReference>
<evidence type="ECO:0000256" key="12">
    <source>
        <dbReference type="ARBA" id="ARBA00023049"/>
    </source>
</evidence>
<dbReference type="NCBIfam" id="TIGR01241">
    <property type="entry name" value="FtsH_fam"/>
    <property type="match status" value="1"/>
</dbReference>
<dbReference type="FunFam" id="1.10.8.60:FF:000001">
    <property type="entry name" value="ATP-dependent zinc metalloprotease FtsH"/>
    <property type="match status" value="1"/>
</dbReference>
<dbReference type="PROSITE" id="PS00674">
    <property type="entry name" value="AAA"/>
    <property type="match status" value="1"/>
</dbReference>
<dbReference type="FunFam" id="3.40.50.300:FF:000001">
    <property type="entry name" value="ATP-dependent zinc metalloprotease FtsH"/>
    <property type="match status" value="1"/>
</dbReference>
<gene>
    <name evidence="15 19" type="primary">ftsH</name>
    <name evidence="19" type="ordered locus">BAnh1_11330</name>
</gene>
<dbReference type="GO" id="GO:0005886">
    <property type="term" value="C:plasma membrane"/>
    <property type="evidence" value="ECO:0007669"/>
    <property type="project" value="UniProtKB-SubCell"/>
</dbReference>
<dbReference type="CDD" id="cd19501">
    <property type="entry name" value="RecA-like_FtsH"/>
    <property type="match status" value="1"/>
</dbReference>
<dbReference type="EMBL" id="CP003123">
    <property type="protein sequence ID" value="AGF75001.1"/>
    <property type="molecule type" value="Genomic_DNA"/>
</dbReference>
<evidence type="ECO:0000313" key="19">
    <source>
        <dbReference type="EMBL" id="AGF75001.1"/>
    </source>
</evidence>
<keyword evidence="5 15" id="KW-0812">Transmembrane</keyword>
<dbReference type="GO" id="GO:0051301">
    <property type="term" value="P:cell division"/>
    <property type="evidence" value="ECO:0007669"/>
    <property type="project" value="UniProtKB-KW"/>
</dbReference>
<feature type="transmembrane region" description="Helical" evidence="15">
    <location>
        <begin position="103"/>
        <end position="124"/>
    </location>
</feature>
<name>M1PEF2_BARAA</name>
<keyword evidence="6 15" id="KW-0479">Metal-binding</keyword>
<dbReference type="InterPro" id="IPR003959">
    <property type="entry name" value="ATPase_AAA_core"/>
</dbReference>
<keyword evidence="11 15" id="KW-1133">Transmembrane helix</keyword>
<keyword evidence="19" id="KW-0131">Cell cycle</keyword>
<protein>
    <recommendedName>
        <fullName evidence="15">ATP-dependent zinc metalloprotease FtsH</fullName>
        <ecNumber evidence="15">3.4.24.-</ecNumber>
    </recommendedName>
</protein>
<feature type="transmembrane region" description="Helical" evidence="15">
    <location>
        <begin position="7"/>
        <end position="25"/>
    </location>
</feature>
<dbReference type="Pfam" id="PF01434">
    <property type="entry name" value="Peptidase_M41"/>
    <property type="match status" value="1"/>
</dbReference>
<feature type="domain" description="AAA+ ATPase" evidence="18">
    <location>
        <begin position="188"/>
        <end position="327"/>
    </location>
</feature>
<comment type="similarity">
    <text evidence="2 15">In the C-terminal section; belongs to the peptidase M41 family.</text>
</comment>
<dbReference type="InterPro" id="IPR005936">
    <property type="entry name" value="FtsH"/>
</dbReference>
<keyword evidence="15" id="KW-0997">Cell inner membrane</keyword>
<feature type="binding site" evidence="15">
    <location>
        <position position="422"/>
    </location>
    <ligand>
        <name>Zn(2+)</name>
        <dbReference type="ChEBI" id="CHEBI:29105"/>
        <note>catalytic</note>
    </ligand>
</feature>
<dbReference type="GO" id="GO:0006508">
    <property type="term" value="P:proteolysis"/>
    <property type="evidence" value="ECO:0007669"/>
    <property type="project" value="UniProtKB-KW"/>
</dbReference>
<dbReference type="RefSeq" id="WP_015398504.1">
    <property type="nucleotide sequence ID" value="NC_020300.1"/>
</dbReference>
<dbReference type="InterPro" id="IPR000642">
    <property type="entry name" value="Peptidase_M41"/>
</dbReference>
<feature type="binding site" evidence="15">
    <location>
        <begin position="196"/>
        <end position="203"/>
    </location>
    <ligand>
        <name>ATP</name>
        <dbReference type="ChEBI" id="CHEBI:30616"/>
    </ligand>
</feature>
<proteinExistence type="inferred from homology"/>
<dbReference type="EC" id="3.4.24.-" evidence="15"/>
<dbReference type="GO" id="GO:0008270">
    <property type="term" value="F:zinc ion binding"/>
    <property type="evidence" value="ECO:0007669"/>
    <property type="project" value="UniProtKB-UniRule"/>
</dbReference>
<evidence type="ECO:0000313" key="20">
    <source>
        <dbReference type="Proteomes" id="UP000011729"/>
    </source>
</evidence>
<feature type="compositionally biased region" description="Polar residues" evidence="17">
    <location>
        <begin position="605"/>
        <end position="619"/>
    </location>
</feature>
<keyword evidence="10 15" id="KW-0067">ATP-binding</keyword>
<dbReference type="PANTHER" id="PTHR23076:SF97">
    <property type="entry name" value="ATP-DEPENDENT ZINC METALLOPROTEASE YME1L1"/>
    <property type="match status" value="1"/>
</dbReference>
<feature type="binding site" evidence="15">
    <location>
        <position position="496"/>
    </location>
    <ligand>
        <name>Zn(2+)</name>
        <dbReference type="ChEBI" id="CHEBI:29105"/>
        <note>catalytic</note>
    </ligand>
</feature>
<feature type="compositionally biased region" description="Basic and acidic residues" evidence="17">
    <location>
        <begin position="625"/>
        <end position="636"/>
    </location>
</feature>
<evidence type="ECO:0000256" key="6">
    <source>
        <dbReference type="ARBA" id="ARBA00022723"/>
    </source>
</evidence>
<feature type="compositionally biased region" description="Basic and acidic residues" evidence="17">
    <location>
        <begin position="668"/>
        <end position="677"/>
    </location>
</feature>
<keyword evidence="4 15" id="KW-0645">Protease</keyword>
<dbReference type="OrthoDB" id="9809379at2"/>
<dbReference type="PANTHER" id="PTHR23076">
    <property type="entry name" value="METALLOPROTEASE M41 FTSH"/>
    <property type="match status" value="1"/>
</dbReference>
<evidence type="ECO:0000256" key="3">
    <source>
        <dbReference type="ARBA" id="ARBA00022475"/>
    </source>
</evidence>
<evidence type="ECO:0000256" key="8">
    <source>
        <dbReference type="ARBA" id="ARBA00022801"/>
    </source>
</evidence>
<dbReference type="eggNOG" id="COG0465">
    <property type="taxonomic scope" value="Bacteria"/>
</dbReference>
<dbReference type="FunFam" id="1.20.58.760:FF:000001">
    <property type="entry name" value="ATP-dependent zinc metalloprotease FtsH"/>
    <property type="match status" value="1"/>
</dbReference>
<evidence type="ECO:0000256" key="2">
    <source>
        <dbReference type="ARBA" id="ARBA00010044"/>
    </source>
</evidence>